<sequence>MENLVRVQDLDSLKQHAGKAQHYWLFKHSSTCPVSAAAWNEFNEYCSLHPNQLFLFLVVQEDRELSQNIAQITGIKHESPQLFHFSSEKVDWHASHGDITSKSMTEFIA</sequence>
<dbReference type="NCBIfam" id="TIGR04019">
    <property type="entry name" value="B_thiol_YtxJ"/>
    <property type="match status" value="1"/>
</dbReference>
<name>A0A098EN96_9BACL</name>
<dbReference type="SUPFAM" id="SSF52833">
    <property type="entry name" value="Thioredoxin-like"/>
    <property type="match status" value="1"/>
</dbReference>
<evidence type="ECO:0008006" key="3">
    <source>
        <dbReference type="Google" id="ProtNLM"/>
    </source>
</evidence>
<dbReference type="RefSeq" id="WP_052652062.1">
    <property type="nucleotide sequence ID" value="NZ_CCXS01000001.1"/>
</dbReference>
<evidence type="ECO:0000313" key="1">
    <source>
        <dbReference type="EMBL" id="CEG23290.1"/>
    </source>
</evidence>
<dbReference type="InterPro" id="IPR036249">
    <property type="entry name" value="Thioredoxin-like_sf"/>
</dbReference>
<organism evidence="1 2">
    <name type="scientific">Planococcus massiliensis</name>
    <dbReference type="NCBI Taxonomy" id="1499687"/>
    <lineage>
        <taxon>Bacteria</taxon>
        <taxon>Bacillati</taxon>
        <taxon>Bacillota</taxon>
        <taxon>Bacilli</taxon>
        <taxon>Bacillales</taxon>
        <taxon>Caryophanaceae</taxon>
        <taxon>Planococcus</taxon>
    </lineage>
</organism>
<gene>
    <name evidence="1" type="ORF">BN1080_02241</name>
</gene>
<dbReference type="EMBL" id="CCXS01000001">
    <property type="protein sequence ID" value="CEG23290.1"/>
    <property type="molecule type" value="Genomic_DNA"/>
</dbReference>
<accession>A0A098EN96</accession>
<evidence type="ECO:0000313" key="2">
    <source>
        <dbReference type="Proteomes" id="UP000043699"/>
    </source>
</evidence>
<protein>
    <recommendedName>
        <fullName evidence="3">Bacillithiol system protein YtxJ</fullName>
    </recommendedName>
</protein>
<dbReference type="Pfam" id="PF11009">
    <property type="entry name" value="BrxC"/>
    <property type="match status" value="1"/>
</dbReference>
<reference evidence="1 2" key="1">
    <citation type="submission" date="2014-09" db="EMBL/GenBank/DDBJ databases">
        <authorList>
            <person name="Urmite Genomes Urmite Genomes"/>
        </authorList>
    </citation>
    <scope>NUCLEOTIDE SEQUENCE [LARGE SCALE GENOMIC DNA]</scope>
    <source>
        <strain evidence="1 2">ES2</strain>
    </source>
</reference>
<keyword evidence="2" id="KW-1185">Reference proteome</keyword>
<dbReference type="Gene3D" id="3.40.30.10">
    <property type="entry name" value="Glutaredoxin"/>
    <property type="match status" value="1"/>
</dbReference>
<dbReference type="AlphaFoldDB" id="A0A098EN96"/>
<dbReference type="InterPro" id="IPR022551">
    <property type="entry name" value="BrxC"/>
</dbReference>
<dbReference type="Proteomes" id="UP000043699">
    <property type="component" value="Unassembled WGS sequence"/>
</dbReference>
<dbReference type="STRING" id="1499687.BN1080_02241"/>
<proteinExistence type="predicted"/>
<dbReference type="OrthoDB" id="677051at2"/>